<dbReference type="Proteomes" id="UP000653275">
    <property type="component" value="Unassembled WGS sequence"/>
</dbReference>
<dbReference type="AlphaFoldDB" id="A0AAP2F1J8"/>
<evidence type="ECO:0000313" key="3">
    <source>
        <dbReference type="Proteomes" id="UP000653275"/>
    </source>
</evidence>
<name>A0AAP2F1J8_LELAM</name>
<reference evidence="2" key="1">
    <citation type="submission" date="2020-12" db="EMBL/GenBank/DDBJ databases">
        <title>Draft genome sequence of Enterobacter spp., Lelliottia spp. and Serratia spp. isolated from drinking water reservoirs and lakes.</title>
        <authorList>
            <person name="Reitter C."/>
            <person name="Neuhaus K."/>
            <person name="Huegler M."/>
        </authorList>
    </citation>
    <scope>NUCLEOTIDE SEQUENCE</scope>
    <source>
        <strain evidence="2">TZW15</strain>
    </source>
</reference>
<sequence length="200" mass="22568">MNETQKEAGRALAVIRYVNTWKKLIIFMVLVTFCASGYAVWDYRRELAFWAMASFGNPRIDEERVEPEVTSLMADTTALSAAVWSVNLESNQRRAIFVRVRNERLTNQEGTGDLALRPQSKLTSEIIELINSKTKCWPHVANTVVGKTAREAGVKWVCAAAIPPQFGTMIGMLAVGFAEQPENEDYVKMRIRDAAERIIR</sequence>
<keyword evidence="1" id="KW-0472">Membrane</keyword>
<organism evidence="2 3">
    <name type="scientific">Lelliottia amnigena</name>
    <name type="common">Enterobacter amnigenus</name>
    <dbReference type="NCBI Taxonomy" id="61646"/>
    <lineage>
        <taxon>Bacteria</taxon>
        <taxon>Pseudomonadati</taxon>
        <taxon>Pseudomonadota</taxon>
        <taxon>Gammaproteobacteria</taxon>
        <taxon>Enterobacterales</taxon>
        <taxon>Enterobacteriaceae</taxon>
        <taxon>Lelliottia</taxon>
    </lineage>
</organism>
<gene>
    <name evidence="2" type="ORF">I7V27_13525</name>
</gene>
<accession>A0AAP2F1J8</accession>
<comment type="caution">
    <text evidence="2">The sequence shown here is derived from an EMBL/GenBank/DDBJ whole genome shotgun (WGS) entry which is preliminary data.</text>
</comment>
<dbReference type="EMBL" id="JAENMS010000006">
    <property type="protein sequence ID" value="MBL5935459.1"/>
    <property type="molecule type" value="Genomic_DNA"/>
</dbReference>
<protein>
    <submittedName>
        <fullName evidence="2">Uncharacterized protein</fullName>
    </submittedName>
</protein>
<evidence type="ECO:0000256" key="1">
    <source>
        <dbReference type="SAM" id="Phobius"/>
    </source>
</evidence>
<feature type="transmembrane region" description="Helical" evidence="1">
    <location>
        <begin position="24"/>
        <end position="41"/>
    </location>
</feature>
<keyword evidence="1" id="KW-1133">Transmembrane helix</keyword>
<keyword evidence="1" id="KW-0812">Transmembrane</keyword>
<dbReference type="RefSeq" id="WP_202665960.1">
    <property type="nucleotide sequence ID" value="NZ_JAENMR010000006.1"/>
</dbReference>
<proteinExistence type="predicted"/>
<evidence type="ECO:0000313" key="2">
    <source>
        <dbReference type="EMBL" id="MBL5935459.1"/>
    </source>
</evidence>